<proteinExistence type="predicted"/>
<dbReference type="GO" id="GO:0004713">
    <property type="term" value="F:protein tyrosine kinase activity"/>
    <property type="evidence" value="ECO:0007669"/>
    <property type="project" value="TreeGrafter"/>
</dbReference>
<evidence type="ECO:0000256" key="1">
    <source>
        <dbReference type="SAM" id="Coils"/>
    </source>
</evidence>
<dbReference type="InterPro" id="IPR050445">
    <property type="entry name" value="Bact_polysacc_biosynth/exp"/>
</dbReference>
<keyword evidence="3" id="KW-0472">Membrane</keyword>
<feature type="region of interest" description="Disordered" evidence="2">
    <location>
        <begin position="1"/>
        <end position="32"/>
    </location>
</feature>
<feature type="non-terminal residue" evidence="5">
    <location>
        <position position="181"/>
    </location>
</feature>
<feature type="domain" description="Tyrosine-protein kinase G-rich" evidence="4">
    <location>
        <begin position="69"/>
        <end position="146"/>
    </location>
</feature>
<gene>
    <name evidence="5" type="ORF">S01H4_42909</name>
</gene>
<sequence>MVHQKLADNEKKQYGSTRSGVNPTHQQLQQGLLRSRADYRASMAKSQVQRGQLADYKKELDQLNRVETEYNRLEQEVDVDRQNHRLYLTKFEESRISDAMDSEKIASVSLIEPAQMPLKPVSPKKMLNLVLGLFLGALGGLGLAFFLEYLDDSLGEIDDVEEQLKLPVLGVLPELEKKATN</sequence>
<keyword evidence="3" id="KW-1133">Transmembrane helix</keyword>
<dbReference type="EMBL" id="BART01023615">
    <property type="protein sequence ID" value="GAG94658.1"/>
    <property type="molecule type" value="Genomic_DNA"/>
</dbReference>
<organism evidence="5">
    <name type="scientific">marine sediment metagenome</name>
    <dbReference type="NCBI Taxonomy" id="412755"/>
    <lineage>
        <taxon>unclassified sequences</taxon>
        <taxon>metagenomes</taxon>
        <taxon>ecological metagenomes</taxon>
    </lineage>
</organism>
<protein>
    <recommendedName>
        <fullName evidence="4">Tyrosine-protein kinase G-rich domain-containing protein</fullName>
    </recommendedName>
</protein>
<evidence type="ECO:0000313" key="5">
    <source>
        <dbReference type="EMBL" id="GAG94658.1"/>
    </source>
</evidence>
<dbReference type="InterPro" id="IPR032807">
    <property type="entry name" value="GNVR"/>
</dbReference>
<feature type="transmembrane region" description="Helical" evidence="3">
    <location>
        <begin position="126"/>
        <end position="147"/>
    </location>
</feature>
<keyword evidence="1" id="KW-0175">Coiled coil</keyword>
<reference evidence="5" key="1">
    <citation type="journal article" date="2014" name="Front. Microbiol.">
        <title>High frequency of phylogenetically diverse reductive dehalogenase-homologous genes in deep subseafloor sedimentary metagenomes.</title>
        <authorList>
            <person name="Kawai M."/>
            <person name="Futagami T."/>
            <person name="Toyoda A."/>
            <person name="Takaki Y."/>
            <person name="Nishi S."/>
            <person name="Hori S."/>
            <person name="Arai W."/>
            <person name="Tsubouchi T."/>
            <person name="Morono Y."/>
            <person name="Uchiyama I."/>
            <person name="Ito T."/>
            <person name="Fujiyama A."/>
            <person name="Inagaki F."/>
            <person name="Takami H."/>
        </authorList>
    </citation>
    <scope>NUCLEOTIDE SEQUENCE</scope>
    <source>
        <strain evidence="5">Expedition CK06-06</strain>
    </source>
</reference>
<evidence type="ECO:0000256" key="2">
    <source>
        <dbReference type="SAM" id="MobiDB-lite"/>
    </source>
</evidence>
<dbReference type="GO" id="GO:0005886">
    <property type="term" value="C:plasma membrane"/>
    <property type="evidence" value="ECO:0007669"/>
    <property type="project" value="TreeGrafter"/>
</dbReference>
<feature type="compositionally biased region" description="Polar residues" evidence="2">
    <location>
        <begin position="14"/>
        <end position="32"/>
    </location>
</feature>
<evidence type="ECO:0000256" key="3">
    <source>
        <dbReference type="SAM" id="Phobius"/>
    </source>
</evidence>
<dbReference type="PANTHER" id="PTHR32309">
    <property type="entry name" value="TYROSINE-PROTEIN KINASE"/>
    <property type="match status" value="1"/>
</dbReference>
<accession>X1CEG3</accession>
<dbReference type="PANTHER" id="PTHR32309:SF13">
    <property type="entry name" value="FERRIC ENTEROBACTIN TRANSPORT PROTEIN FEPE"/>
    <property type="match status" value="1"/>
</dbReference>
<dbReference type="AlphaFoldDB" id="X1CEG3"/>
<dbReference type="Pfam" id="PF13807">
    <property type="entry name" value="GNVR"/>
    <property type="match status" value="1"/>
</dbReference>
<feature type="compositionally biased region" description="Basic and acidic residues" evidence="2">
    <location>
        <begin position="1"/>
        <end position="13"/>
    </location>
</feature>
<evidence type="ECO:0000259" key="4">
    <source>
        <dbReference type="Pfam" id="PF13807"/>
    </source>
</evidence>
<feature type="coiled-coil region" evidence="1">
    <location>
        <begin position="46"/>
        <end position="83"/>
    </location>
</feature>
<name>X1CEG3_9ZZZZ</name>
<comment type="caution">
    <text evidence="5">The sequence shown here is derived from an EMBL/GenBank/DDBJ whole genome shotgun (WGS) entry which is preliminary data.</text>
</comment>
<keyword evidence="3" id="KW-0812">Transmembrane</keyword>